<dbReference type="InterPro" id="IPR001810">
    <property type="entry name" value="F-box_dom"/>
</dbReference>
<organism evidence="3 4">
    <name type="scientific">Pholiota conissans</name>
    <dbReference type="NCBI Taxonomy" id="109636"/>
    <lineage>
        <taxon>Eukaryota</taxon>
        <taxon>Fungi</taxon>
        <taxon>Dikarya</taxon>
        <taxon>Basidiomycota</taxon>
        <taxon>Agaricomycotina</taxon>
        <taxon>Agaricomycetes</taxon>
        <taxon>Agaricomycetidae</taxon>
        <taxon>Agaricales</taxon>
        <taxon>Agaricineae</taxon>
        <taxon>Strophariaceae</taxon>
        <taxon>Pholiota</taxon>
    </lineage>
</organism>
<gene>
    <name evidence="3" type="ORF">BDN70DRAFT_871944</name>
</gene>
<evidence type="ECO:0000256" key="1">
    <source>
        <dbReference type="SAM" id="MobiDB-lite"/>
    </source>
</evidence>
<dbReference type="Pfam" id="PF12937">
    <property type="entry name" value="F-box-like"/>
    <property type="match status" value="1"/>
</dbReference>
<comment type="caution">
    <text evidence="3">The sequence shown here is derived from an EMBL/GenBank/DDBJ whole genome shotgun (WGS) entry which is preliminary data.</text>
</comment>
<evidence type="ECO:0000259" key="2">
    <source>
        <dbReference type="PROSITE" id="PS50181"/>
    </source>
</evidence>
<keyword evidence="4" id="KW-1185">Reference proteome</keyword>
<feature type="compositionally biased region" description="Acidic residues" evidence="1">
    <location>
        <begin position="30"/>
        <end position="43"/>
    </location>
</feature>
<sequence>MTKEVTTRRSKRLEGTSSKTRSEDATYEPIAEEETVESKDTDDETSRRKRRKVAHTENQKTVVKNGKRAQRKGKVDNMRDVPLDVLIEIFSLLEPADLVTLSKVSHGLLDMMLDPSSSTIWKAARRNAVPAMPVCPLDMNELAFAELLFGNRCHFCQKKVGTIHTVWAARKRICNKCIDDQCVYSLENFLNDDMWELKTHVPGVLANKKGRRRHYYYFAKYIEEWRKEFDESESKEKWKASKVKELEDVRKHVSSCEAWLRECGELADAEEQKQIDRRYKEIKDYIDHLGWGPEVARMGEYSTKYHQTYDVKKLCQKPLTQRILNDLTPRINEFMSEVKKKRLASERYQYLSERLPILKKVHNAIIQEIPIRDSFWYPMASEMIREPSILAIVDDSSLTLAEVAKKLELEIPVLLPDVATRLRNRIDDQLFAHIVKENPAWNEADRDTVFNLASTVFQCGSCNRYSGNGKRHLLYQDAVIHSCTRSFAIPETISDHKAIAQYLDEGYRSHRSSVVISKVALTVVPYLVKLCGLDPDTTTAKMMDELNPIFECLLCGVSDKGRATMTWLAAVPHFESSGHPKEVRDGTLILLDKADADKVRERLKENQERARASRAYDNNLVQCAHCKFAPPSGSERLDGILAHVKTVHKIEKPTVETDIIPHMDANHVPPTFFLWPPRR</sequence>
<dbReference type="PROSITE" id="PS50181">
    <property type="entry name" value="FBOX"/>
    <property type="match status" value="1"/>
</dbReference>
<dbReference type="AlphaFoldDB" id="A0A9P5ZEF9"/>
<evidence type="ECO:0000313" key="4">
    <source>
        <dbReference type="Proteomes" id="UP000807469"/>
    </source>
</evidence>
<dbReference type="SUPFAM" id="SSF81383">
    <property type="entry name" value="F-box domain"/>
    <property type="match status" value="1"/>
</dbReference>
<dbReference type="Proteomes" id="UP000807469">
    <property type="component" value="Unassembled WGS sequence"/>
</dbReference>
<protein>
    <recommendedName>
        <fullName evidence="2">F-box domain-containing protein</fullName>
    </recommendedName>
</protein>
<dbReference type="InterPro" id="IPR036047">
    <property type="entry name" value="F-box-like_dom_sf"/>
</dbReference>
<accession>A0A9P5ZEF9</accession>
<reference evidence="3" key="1">
    <citation type="submission" date="2020-11" db="EMBL/GenBank/DDBJ databases">
        <authorList>
            <consortium name="DOE Joint Genome Institute"/>
            <person name="Ahrendt S."/>
            <person name="Riley R."/>
            <person name="Andreopoulos W."/>
            <person name="Labutti K."/>
            <person name="Pangilinan J."/>
            <person name="Ruiz-Duenas F.J."/>
            <person name="Barrasa J.M."/>
            <person name="Sanchez-Garcia M."/>
            <person name="Camarero S."/>
            <person name="Miyauchi S."/>
            <person name="Serrano A."/>
            <person name="Linde D."/>
            <person name="Babiker R."/>
            <person name="Drula E."/>
            <person name="Ayuso-Fernandez I."/>
            <person name="Pacheco R."/>
            <person name="Padilla G."/>
            <person name="Ferreira P."/>
            <person name="Barriuso J."/>
            <person name="Kellner H."/>
            <person name="Castanera R."/>
            <person name="Alfaro M."/>
            <person name="Ramirez L."/>
            <person name="Pisabarro A.G."/>
            <person name="Kuo A."/>
            <person name="Tritt A."/>
            <person name="Lipzen A."/>
            <person name="He G."/>
            <person name="Yan M."/>
            <person name="Ng V."/>
            <person name="Cullen D."/>
            <person name="Martin F."/>
            <person name="Rosso M.-N."/>
            <person name="Henrissat B."/>
            <person name="Hibbett D."/>
            <person name="Martinez A.T."/>
            <person name="Grigoriev I.V."/>
        </authorList>
    </citation>
    <scope>NUCLEOTIDE SEQUENCE</scope>
    <source>
        <strain evidence="3">CIRM-BRFM 674</strain>
    </source>
</reference>
<feature type="region of interest" description="Disordered" evidence="1">
    <location>
        <begin position="1"/>
        <end position="73"/>
    </location>
</feature>
<dbReference type="EMBL" id="MU155139">
    <property type="protein sequence ID" value="KAF9484949.1"/>
    <property type="molecule type" value="Genomic_DNA"/>
</dbReference>
<proteinExistence type="predicted"/>
<name>A0A9P5ZEF9_9AGAR</name>
<dbReference type="CDD" id="cd09917">
    <property type="entry name" value="F-box_SF"/>
    <property type="match status" value="1"/>
</dbReference>
<evidence type="ECO:0000313" key="3">
    <source>
        <dbReference type="EMBL" id="KAF9484949.1"/>
    </source>
</evidence>
<feature type="domain" description="F-box" evidence="2">
    <location>
        <begin position="75"/>
        <end position="124"/>
    </location>
</feature>
<dbReference type="Gene3D" id="1.20.1280.50">
    <property type="match status" value="1"/>
</dbReference>
<dbReference type="OrthoDB" id="2322499at2759"/>